<dbReference type="InterPro" id="IPR027417">
    <property type="entry name" value="P-loop_NTPase"/>
</dbReference>
<dbReference type="GO" id="GO:0009401">
    <property type="term" value="P:phosphoenolpyruvate-dependent sugar phosphotransferase system"/>
    <property type="evidence" value="ECO:0007669"/>
    <property type="project" value="InterPro"/>
</dbReference>
<dbReference type="CDD" id="cd00009">
    <property type="entry name" value="AAA"/>
    <property type="match status" value="1"/>
</dbReference>
<dbReference type="PROSITE" id="PS51372">
    <property type="entry name" value="PRD_2"/>
    <property type="match status" value="2"/>
</dbReference>
<evidence type="ECO:0000313" key="8">
    <source>
        <dbReference type="EMBL" id="EST10489.1"/>
    </source>
</evidence>
<feature type="domain" description="PRD" evidence="7">
    <location>
        <begin position="834"/>
        <end position="937"/>
    </location>
</feature>
<dbReference type="Pfam" id="PF03610">
    <property type="entry name" value="EIIA-man"/>
    <property type="match status" value="1"/>
</dbReference>
<feature type="domain" description="PRD" evidence="7">
    <location>
        <begin position="469"/>
        <end position="574"/>
    </location>
</feature>
<evidence type="ECO:0000256" key="4">
    <source>
        <dbReference type="ARBA" id="ARBA00022840"/>
    </source>
</evidence>
<feature type="domain" description="Sigma-54 factor interaction" evidence="5">
    <location>
        <begin position="114"/>
        <end position="348"/>
    </location>
</feature>
<dbReference type="InterPro" id="IPR025943">
    <property type="entry name" value="Sigma_54_int_dom_ATP-bd_2"/>
</dbReference>
<dbReference type="GO" id="GO:0016020">
    <property type="term" value="C:membrane"/>
    <property type="evidence" value="ECO:0007669"/>
    <property type="project" value="InterPro"/>
</dbReference>
<evidence type="ECO:0000256" key="2">
    <source>
        <dbReference type="ARBA" id="ARBA00022741"/>
    </source>
</evidence>
<dbReference type="STRING" id="1395513.P343_16825"/>
<dbReference type="Pfam" id="PF00874">
    <property type="entry name" value="PRD"/>
    <property type="match status" value="2"/>
</dbReference>
<dbReference type="PATRIC" id="fig|1395513.3.peg.3415"/>
<dbReference type="Pfam" id="PF00158">
    <property type="entry name" value="Sigma54_activat"/>
    <property type="match status" value="1"/>
</dbReference>
<keyword evidence="4" id="KW-0067">ATP-binding</keyword>
<dbReference type="SMART" id="SM00382">
    <property type="entry name" value="AAA"/>
    <property type="match status" value="1"/>
</dbReference>
<keyword evidence="8" id="KW-0813">Transport</keyword>
<dbReference type="eggNOG" id="COG3933">
    <property type="taxonomic scope" value="Bacteria"/>
</dbReference>
<dbReference type="SUPFAM" id="SSF53062">
    <property type="entry name" value="PTS system fructose IIA component-like"/>
    <property type="match status" value="1"/>
</dbReference>
<dbReference type="SUPFAM" id="SSF63520">
    <property type="entry name" value="PTS-regulatory domain, PRD"/>
    <property type="match status" value="2"/>
</dbReference>
<evidence type="ECO:0000259" key="6">
    <source>
        <dbReference type="PROSITE" id="PS51096"/>
    </source>
</evidence>
<dbReference type="OrthoDB" id="9771372at2"/>
<dbReference type="PROSITE" id="PS51096">
    <property type="entry name" value="PTS_EIIA_TYPE_4"/>
    <property type="match status" value="1"/>
</dbReference>
<dbReference type="Gene3D" id="3.40.50.300">
    <property type="entry name" value="P-loop containing nucleotide triphosphate hydrolases"/>
    <property type="match status" value="1"/>
</dbReference>
<dbReference type="Proteomes" id="UP000018296">
    <property type="component" value="Unassembled WGS sequence"/>
</dbReference>
<keyword evidence="1" id="KW-0808">Transferase</keyword>
<evidence type="ECO:0000256" key="1">
    <source>
        <dbReference type="ARBA" id="ARBA00022679"/>
    </source>
</evidence>
<keyword evidence="9" id="KW-1185">Reference proteome</keyword>
<dbReference type="GO" id="GO:0016301">
    <property type="term" value="F:kinase activity"/>
    <property type="evidence" value="ECO:0007669"/>
    <property type="project" value="UniProtKB-KW"/>
</dbReference>
<dbReference type="PROSITE" id="PS50045">
    <property type="entry name" value="SIGMA54_INTERACT_4"/>
    <property type="match status" value="1"/>
</dbReference>
<proteinExistence type="predicted"/>
<dbReference type="GO" id="GO:0005524">
    <property type="term" value="F:ATP binding"/>
    <property type="evidence" value="ECO:0007669"/>
    <property type="project" value="UniProtKB-KW"/>
</dbReference>
<dbReference type="eggNOG" id="COG1221">
    <property type="taxonomic scope" value="Bacteria"/>
</dbReference>
<feature type="domain" description="PTS EIIA type-4" evidence="6">
    <location>
        <begin position="575"/>
        <end position="701"/>
    </location>
</feature>
<dbReference type="InterPro" id="IPR004701">
    <property type="entry name" value="PTS_EIIA_man-typ"/>
</dbReference>
<name>V6J151_9BACL</name>
<dbReference type="Gene3D" id="1.10.1790.10">
    <property type="entry name" value="PRD domain"/>
    <property type="match status" value="2"/>
</dbReference>
<dbReference type="InterPro" id="IPR033887">
    <property type="entry name" value="PTS_IIA_man"/>
</dbReference>
<keyword evidence="8" id="KW-0762">Sugar transport</keyword>
<dbReference type="RefSeq" id="WP_023511564.1">
    <property type="nucleotide sequence ID" value="NZ_AWTC01000022.1"/>
</dbReference>
<evidence type="ECO:0000313" key="9">
    <source>
        <dbReference type="Proteomes" id="UP000018296"/>
    </source>
</evidence>
<organism evidence="8 9">
    <name type="scientific">Sporolactobacillus laevolacticus DSM 442</name>
    <dbReference type="NCBI Taxonomy" id="1395513"/>
    <lineage>
        <taxon>Bacteria</taxon>
        <taxon>Bacillati</taxon>
        <taxon>Bacillota</taxon>
        <taxon>Bacilli</taxon>
        <taxon>Bacillales</taxon>
        <taxon>Sporolactobacillaceae</taxon>
        <taxon>Sporolactobacillus</taxon>
    </lineage>
</organism>
<comment type="caution">
    <text evidence="8">The sequence shown here is derived from an EMBL/GenBank/DDBJ whole genome shotgun (WGS) entry which is preliminary data.</text>
</comment>
<accession>V6J151</accession>
<dbReference type="SUPFAM" id="SSF52540">
    <property type="entry name" value="P-loop containing nucleoside triphosphate hydrolases"/>
    <property type="match status" value="1"/>
</dbReference>
<dbReference type="AlphaFoldDB" id="V6J151"/>
<protein>
    <submittedName>
        <fullName evidence="8">PTS sugar transporter subunit IIA</fullName>
    </submittedName>
</protein>
<dbReference type="PANTHER" id="PTHR32071">
    <property type="entry name" value="TRANSCRIPTIONAL REGULATORY PROTEIN"/>
    <property type="match status" value="1"/>
</dbReference>
<dbReference type="InterPro" id="IPR011608">
    <property type="entry name" value="PRD"/>
</dbReference>
<dbReference type="CDD" id="cd00006">
    <property type="entry name" value="PTS_IIA_man"/>
    <property type="match status" value="1"/>
</dbReference>
<evidence type="ECO:0000259" key="7">
    <source>
        <dbReference type="PROSITE" id="PS51372"/>
    </source>
</evidence>
<dbReference type="PROSITE" id="PS00676">
    <property type="entry name" value="SIGMA54_INTERACT_2"/>
    <property type="match status" value="1"/>
</dbReference>
<evidence type="ECO:0000259" key="5">
    <source>
        <dbReference type="PROSITE" id="PS50045"/>
    </source>
</evidence>
<evidence type="ECO:0000256" key="3">
    <source>
        <dbReference type="ARBA" id="ARBA00022777"/>
    </source>
</evidence>
<dbReference type="Gene3D" id="3.40.50.510">
    <property type="entry name" value="Phosphotransferase system, mannose-type IIA component"/>
    <property type="match status" value="1"/>
</dbReference>
<gene>
    <name evidence="8" type="ORF">P343_16825</name>
</gene>
<keyword evidence="3" id="KW-0418">Kinase</keyword>
<dbReference type="InterPro" id="IPR002078">
    <property type="entry name" value="Sigma_54_int"/>
</dbReference>
<reference evidence="8 9" key="1">
    <citation type="journal article" date="2013" name="Genome Announc.">
        <title>Genome Sequence of Sporolactobacillus laevolacticus DSM442, an Efficient Polymer-Grade D-Lactate Producer from Agricultural Waste Cottonseed as a Nitrogen Source.</title>
        <authorList>
            <person name="Wang H."/>
            <person name="Wang L."/>
            <person name="Ju J."/>
            <person name="Yu B."/>
            <person name="Ma Y."/>
        </authorList>
    </citation>
    <scope>NUCLEOTIDE SEQUENCE [LARGE SCALE GENOMIC DNA]</scope>
    <source>
        <strain evidence="8 9">DSM 442</strain>
    </source>
</reference>
<dbReference type="PANTHER" id="PTHR32071:SF90">
    <property type="entry name" value="TRANSCRIPTIONAL REGULATORY PROTEIN LEVR"/>
    <property type="match status" value="1"/>
</dbReference>
<dbReference type="InterPro" id="IPR003593">
    <property type="entry name" value="AAA+_ATPase"/>
</dbReference>
<dbReference type="EMBL" id="AWTC01000022">
    <property type="protein sequence ID" value="EST10489.1"/>
    <property type="molecule type" value="Genomic_DNA"/>
</dbReference>
<dbReference type="InterPro" id="IPR036634">
    <property type="entry name" value="PRD_sf"/>
</dbReference>
<sequence>MKRIDRVYQLLEEKCDALTKAQLLEEEGFSANDLADDLDMLRNNVSLELNNLVRIGKVIKIKKRPVLYIPRDTVQKNYGNLVDHIILDISSLKDLYLGREKATINENEDPFNLMIGADGSLKKIVSQAKAAVVYPPRGLHTLILGPTGSGKTLFAHMMHNYAKYMERMDKDSPFIVFNCADYYNNPQLLISQIFGHTKGAFTGADRDKKGLVEKADGGMLFLDEVHRLPPEGQEMIFYFMDTGRYNRLGETEKRRESKVLIIAATTEDPSSSFLNTFLRRIPITITMPSFHERHTKEKIELTKYLLSKEAKRIHKGIKVNEDVIKALIGSVTFGNVGQLKSNIQFVCAQGFLESMESDYVNLYVKMLPQEMKEGLSLISRNVKENEEISNYVGKVTVITGEGSKELVDDDVYELPFDMYKIIQDKSNLLKQENVDPAEINRFVATDIKLHIKCFYQQVTKSPNMKLAKLVDKRVMNLSEELRSLAESMLNKTFNDKFLYFLSLHIDGYLKRKNRTKLTAPPSHGRLIEESEIEYQVALKMKEMIEEKLNVSLPKIEVMYLAILLVSANELNQKGKVGIIVATHGNSTASSMVNVTKELLGDYNIMAVDMPLDISFKVILEEIVAAVKKIDRGEGVLMLVDMGSLYYFEDKIREQAGIPVKAIDMVSTPMVLDAVRKANFLDMDLNAIYNSLKNPDPGAENVLKSPNSEHKDKPKAILTICSSGEGTAKKIEEMIKTFIGDVTEETIKIIPMSIINLNQNVQELQKKYTILCSIGVTKPKIRAPFISLEHFIEGEGQKIIEQAIVNKHLRINNGQSDAIIRGLCEDSLKMMLTYLNPYRAITTLLHFCESLQKEWEVHFKNTMTLRIVVHCAFALERTITNENLQYKEPITDEKRKLLGKVKKASAVIEKEMNLTLPDEELCYVVDLLQDEFSDPLETQSRVLR</sequence>
<dbReference type="GO" id="GO:0006355">
    <property type="term" value="P:regulation of DNA-templated transcription"/>
    <property type="evidence" value="ECO:0007669"/>
    <property type="project" value="InterPro"/>
</dbReference>
<dbReference type="InterPro" id="IPR036662">
    <property type="entry name" value="PTS_EIIA_man-typ_sf"/>
</dbReference>
<keyword evidence="2" id="KW-0547">Nucleotide-binding</keyword>